<dbReference type="Pfam" id="PF21107">
    <property type="entry name" value="STPRs"/>
    <property type="match status" value="1"/>
</dbReference>
<dbReference type="EMBL" id="JOJR01000028">
    <property type="protein sequence ID" value="RCN49935.1"/>
    <property type="molecule type" value="Genomic_DNA"/>
</dbReference>
<evidence type="ECO:0000256" key="1">
    <source>
        <dbReference type="SAM" id="MobiDB-lite"/>
    </source>
</evidence>
<organism evidence="3 4">
    <name type="scientific">Ancylostoma caninum</name>
    <name type="common">Dog hookworm</name>
    <dbReference type="NCBI Taxonomy" id="29170"/>
    <lineage>
        <taxon>Eukaryota</taxon>
        <taxon>Metazoa</taxon>
        <taxon>Ecdysozoa</taxon>
        <taxon>Nematoda</taxon>
        <taxon>Chromadorea</taxon>
        <taxon>Rhabditida</taxon>
        <taxon>Rhabditina</taxon>
        <taxon>Rhabditomorpha</taxon>
        <taxon>Strongyloidea</taxon>
        <taxon>Ancylostomatidae</taxon>
        <taxon>Ancylostomatinae</taxon>
        <taxon>Ancylostoma</taxon>
    </lineage>
</organism>
<dbReference type="Proteomes" id="UP000252519">
    <property type="component" value="Unassembled WGS sequence"/>
</dbReference>
<keyword evidence="4" id="KW-1185">Reference proteome</keyword>
<evidence type="ECO:0000313" key="4">
    <source>
        <dbReference type="Proteomes" id="UP000252519"/>
    </source>
</evidence>
<accession>A0A368H3U6</accession>
<feature type="compositionally biased region" description="Basic and acidic residues" evidence="1">
    <location>
        <begin position="125"/>
        <end position="181"/>
    </location>
</feature>
<gene>
    <name evidence="3" type="ORF">ANCCAN_03971</name>
</gene>
<dbReference type="AlphaFoldDB" id="A0A368H3U6"/>
<feature type="domain" description="STPR" evidence="2">
    <location>
        <begin position="100"/>
        <end position="172"/>
    </location>
</feature>
<name>A0A368H3U6_ANCCA</name>
<proteinExistence type="predicted"/>
<protein>
    <recommendedName>
        <fullName evidence="2">STPR domain-containing protein</fullName>
    </recommendedName>
</protein>
<evidence type="ECO:0000259" key="2">
    <source>
        <dbReference type="Pfam" id="PF21107"/>
    </source>
</evidence>
<dbReference type="InterPro" id="IPR048998">
    <property type="entry name" value="STPR"/>
</dbReference>
<dbReference type="STRING" id="29170.A0A368H3U6"/>
<evidence type="ECO:0000313" key="3">
    <source>
        <dbReference type="EMBL" id="RCN49935.1"/>
    </source>
</evidence>
<sequence>MPPKKRASLSRVDQKAKQMRESRAAETTEQRDARLQQNRLRMAESRAAETSEQRDTRLEENRLRMAESRAAETSEERDSRLDENRLRMAESRAAETPEQRNSRLEEQRQRTAELRAIETPGQRGTRLEDNRLRMAESRAAETSEQRDTRLEENRLRMAESRAAETSEERNSRLEEQRQRTAELRAIETPGQRGTRLEDNRLRMAESRAAETSEQHYLHEYDEELYYFILVATYRLSDDDLNRSLQESSLKKWQYSLDFPGRNSSLEVFSVPQLPWDISPALNADIAVPDVIKEDAIEPHDICPLDSKGVLTERYSLLLSSDVLRIAECEAGPGPSCRILCFDEEAATAALVDMFDGISSDVFQEEVRPTDCCFYFLIPLYRLW</sequence>
<dbReference type="OrthoDB" id="5800016at2759"/>
<reference evidence="3 4" key="1">
    <citation type="submission" date="2014-10" db="EMBL/GenBank/DDBJ databases">
        <title>Draft genome of the hookworm Ancylostoma caninum.</title>
        <authorList>
            <person name="Mitreva M."/>
        </authorList>
    </citation>
    <scope>NUCLEOTIDE SEQUENCE [LARGE SCALE GENOMIC DNA]</scope>
    <source>
        <strain evidence="3 4">Baltimore</strain>
    </source>
</reference>
<feature type="compositionally biased region" description="Basic and acidic residues" evidence="1">
    <location>
        <begin position="41"/>
        <end position="116"/>
    </location>
</feature>
<comment type="caution">
    <text evidence="3">The sequence shown here is derived from an EMBL/GenBank/DDBJ whole genome shotgun (WGS) entry which is preliminary data.</text>
</comment>
<feature type="region of interest" description="Disordered" evidence="1">
    <location>
        <begin position="1"/>
        <end position="181"/>
    </location>
</feature>
<feature type="compositionally biased region" description="Basic and acidic residues" evidence="1">
    <location>
        <begin position="12"/>
        <end position="34"/>
    </location>
</feature>